<evidence type="ECO:0000259" key="10">
    <source>
        <dbReference type="PROSITE" id="PS51504"/>
    </source>
</evidence>
<dbReference type="InterPro" id="IPR036390">
    <property type="entry name" value="WH_DNA-bd_sf"/>
</dbReference>
<evidence type="ECO:0000256" key="8">
    <source>
        <dbReference type="RuleBase" id="RU003894"/>
    </source>
</evidence>
<dbReference type="GO" id="GO:0003690">
    <property type="term" value="F:double-stranded DNA binding"/>
    <property type="evidence" value="ECO:0007669"/>
    <property type="project" value="TreeGrafter"/>
</dbReference>
<dbReference type="InterPro" id="IPR005818">
    <property type="entry name" value="Histone_H1/H5_H15"/>
</dbReference>
<dbReference type="Pfam" id="PF00538">
    <property type="entry name" value="Linker_histone"/>
    <property type="match status" value="1"/>
</dbReference>
<organism evidence="11 12">
    <name type="scientific">Bucco capensis</name>
    <name type="common">collared puffbird</name>
    <dbReference type="NCBI Taxonomy" id="135168"/>
    <lineage>
        <taxon>Eukaryota</taxon>
        <taxon>Metazoa</taxon>
        <taxon>Chordata</taxon>
        <taxon>Craniata</taxon>
        <taxon>Vertebrata</taxon>
        <taxon>Euteleostomi</taxon>
        <taxon>Archelosauria</taxon>
        <taxon>Archosauria</taxon>
        <taxon>Dinosauria</taxon>
        <taxon>Saurischia</taxon>
        <taxon>Theropoda</taxon>
        <taxon>Coelurosauria</taxon>
        <taxon>Aves</taxon>
        <taxon>Neognathae</taxon>
        <taxon>Neoaves</taxon>
        <taxon>Telluraves</taxon>
        <taxon>Coraciimorphae</taxon>
        <taxon>Piciformes</taxon>
        <taxon>Bucconidae</taxon>
        <taxon>Bucco</taxon>
    </lineage>
</organism>
<dbReference type="PRINTS" id="PR00624">
    <property type="entry name" value="HISTONEH5"/>
</dbReference>
<evidence type="ECO:0000256" key="9">
    <source>
        <dbReference type="SAM" id="MobiDB-lite"/>
    </source>
</evidence>
<evidence type="ECO:0000256" key="5">
    <source>
        <dbReference type="ARBA" id="ARBA00023242"/>
    </source>
</evidence>
<comment type="subcellular location">
    <subcellularLocation>
        <location evidence="2">Chromosome</location>
    </subcellularLocation>
    <subcellularLocation>
        <location evidence="1 8">Nucleus</location>
    </subcellularLocation>
</comment>
<feature type="non-terminal residue" evidence="11">
    <location>
        <position position="1"/>
    </location>
</feature>
<feature type="non-terminal residue" evidence="11">
    <location>
        <position position="187"/>
    </location>
</feature>
<keyword evidence="3 8" id="KW-0158">Chromosome</keyword>
<name>A0A7K9HVT7_9PICI</name>
<dbReference type="InterPro" id="IPR036388">
    <property type="entry name" value="WH-like_DNA-bd_sf"/>
</dbReference>
<dbReference type="PANTHER" id="PTHR11467:SF182">
    <property type="entry name" value="HISTONE H1.0"/>
    <property type="match status" value="1"/>
</dbReference>
<reference evidence="11 12" key="1">
    <citation type="submission" date="2019-09" db="EMBL/GenBank/DDBJ databases">
        <title>Bird 10,000 Genomes (B10K) Project - Family phase.</title>
        <authorList>
            <person name="Zhang G."/>
        </authorList>
    </citation>
    <scope>NUCLEOTIDE SEQUENCE [LARGE SCALE GENOMIC DNA]</scope>
    <source>
        <strain evidence="11">B10K-DU-001-16</strain>
        <tissue evidence="11">Muscle</tissue>
    </source>
</reference>
<dbReference type="EMBL" id="VWZO01014008">
    <property type="protein sequence ID" value="NXH17961.1"/>
    <property type="molecule type" value="Genomic_DNA"/>
</dbReference>
<dbReference type="GO" id="GO:0030261">
    <property type="term" value="P:chromosome condensation"/>
    <property type="evidence" value="ECO:0007669"/>
    <property type="project" value="TreeGrafter"/>
</dbReference>
<gene>
    <name evidence="11" type="primary">H5_0</name>
    <name evidence="11" type="ORF">BUCCAP_R13201</name>
</gene>
<evidence type="ECO:0000256" key="2">
    <source>
        <dbReference type="ARBA" id="ARBA00004286"/>
    </source>
</evidence>
<dbReference type="GO" id="GO:0030527">
    <property type="term" value="F:structural constituent of chromatin"/>
    <property type="evidence" value="ECO:0007669"/>
    <property type="project" value="InterPro"/>
</dbReference>
<protein>
    <recommendedName>
        <fullName evidence="7">Histone H5</fullName>
    </recommendedName>
</protein>
<dbReference type="GO" id="GO:0005634">
    <property type="term" value="C:nucleus"/>
    <property type="evidence" value="ECO:0007669"/>
    <property type="project" value="UniProtKB-SubCell"/>
</dbReference>
<evidence type="ECO:0000313" key="11">
    <source>
        <dbReference type="EMBL" id="NXH17961.1"/>
    </source>
</evidence>
<dbReference type="AlphaFoldDB" id="A0A7K9HVT7"/>
<comment type="caution">
    <text evidence="11">The sequence shown here is derived from an EMBL/GenBank/DDBJ whole genome shotgun (WGS) entry which is preliminary data.</text>
</comment>
<dbReference type="OrthoDB" id="1110759at2759"/>
<evidence type="ECO:0000256" key="1">
    <source>
        <dbReference type="ARBA" id="ARBA00004123"/>
    </source>
</evidence>
<evidence type="ECO:0000256" key="4">
    <source>
        <dbReference type="ARBA" id="ARBA00023125"/>
    </source>
</evidence>
<dbReference type="GO" id="GO:0006334">
    <property type="term" value="P:nucleosome assembly"/>
    <property type="evidence" value="ECO:0007669"/>
    <property type="project" value="InterPro"/>
</dbReference>
<feature type="domain" description="H15" evidence="10">
    <location>
        <begin position="23"/>
        <end position="96"/>
    </location>
</feature>
<comment type="similarity">
    <text evidence="8">Belongs to the histone H1/H5 family.</text>
</comment>
<keyword evidence="5 8" id="KW-0539">Nucleus</keyword>
<feature type="compositionally biased region" description="Basic residues" evidence="9">
    <location>
        <begin position="11"/>
        <end position="22"/>
    </location>
</feature>
<keyword evidence="12" id="KW-1185">Reference proteome</keyword>
<feature type="compositionally biased region" description="Polar residues" evidence="9">
    <location>
        <begin position="178"/>
        <end position="187"/>
    </location>
</feature>
<proteinExistence type="inferred from homology"/>
<keyword evidence="4 8" id="KW-0238">DNA-binding</keyword>
<dbReference type="PANTHER" id="PTHR11467">
    <property type="entry name" value="HISTONE H1"/>
    <property type="match status" value="1"/>
</dbReference>
<dbReference type="GO" id="GO:0000786">
    <property type="term" value="C:nucleosome"/>
    <property type="evidence" value="ECO:0007669"/>
    <property type="project" value="InterPro"/>
</dbReference>
<evidence type="ECO:0000256" key="6">
    <source>
        <dbReference type="ARBA" id="ARBA00057774"/>
    </source>
</evidence>
<comment type="function">
    <text evidence="6">Histone H5 performs the same function as H1, being necessary for the condensation of nucleosome chains into higher order structures, and replaces histone H1 in certain cells.</text>
</comment>
<dbReference type="SUPFAM" id="SSF46785">
    <property type="entry name" value="Winged helix' DNA-binding domain"/>
    <property type="match status" value="1"/>
</dbReference>
<feature type="region of interest" description="Disordered" evidence="9">
    <location>
        <begin position="99"/>
        <end position="187"/>
    </location>
</feature>
<evidence type="ECO:0000256" key="3">
    <source>
        <dbReference type="ARBA" id="ARBA00022454"/>
    </source>
</evidence>
<dbReference type="CDD" id="cd00073">
    <property type="entry name" value="H15"/>
    <property type="match status" value="1"/>
</dbReference>
<dbReference type="SMART" id="SM00526">
    <property type="entry name" value="H15"/>
    <property type="match status" value="1"/>
</dbReference>
<dbReference type="GO" id="GO:0045910">
    <property type="term" value="P:negative regulation of DNA recombination"/>
    <property type="evidence" value="ECO:0007669"/>
    <property type="project" value="TreeGrafter"/>
</dbReference>
<evidence type="ECO:0000313" key="12">
    <source>
        <dbReference type="Proteomes" id="UP000534107"/>
    </source>
</evidence>
<dbReference type="Gene3D" id="1.10.10.10">
    <property type="entry name" value="Winged helix-like DNA-binding domain superfamily/Winged helix DNA-binding domain"/>
    <property type="match status" value="1"/>
</dbReference>
<evidence type="ECO:0000256" key="7">
    <source>
        <dbReference type="ARBA" id="ARBA00070387"/>
    </source>
</evidence>
<dbReference type="Proteomes" id="UP000534107">
    <property type="component" value="Unassembled WGS sequence"/>
</dbReference>
<dbReference type="PROSITE" id="PS51504">
    <property type="entry name" value="H15"/>
    <property type="match status" value="1"/>
</dbReference>
<dbReference type="InterPro" id="IPR005819">
    <property type="entry name" value="H1/H5"/>
</dbReference>
<feature type="region of interest" description="Disordered" evidence="9">
    <location>
        <begin position="1"/>
        <end position="22"/>
    </location>
</feature>
<dbReference type="FunFam" id="1.10.10.10:FF:000140">
    <property type="entry name" value="Histone H1.0"/>
    <property type="match status" value="1"/>
</dbReference>
<dbReference type="GO" id="GO:0031492">
    <property type="term" value="F:nucleosomal DNA binding"/>
    <property type="evidence" value="ECO:0007669"/>
    <property type="project" value="TreeGrafter"/>
</dbReference>
<accession>A0A7K9HVT7</accession>
<sequence length="187" mass="20627">ILPPAPASGGKAKRVRAPRRPAAHPPYLHMITAAMRAQQSRGGSLRQSIQKYGKSHYELGHNADVQIKLALRRMLAAGVLQHTKGVGVSGSFHLAKADTAKQSLMRKREEPLRRSMAPQKVARPRKIKLPAQKPKPPARKALKESGAAPEKPSEPKAVRFQMEEDEPTKAKHWKARAKSSTGNNPRR</sequence>